<evidence type="ECO:0000313" key="1">
    <source>
        <dbReference type="EMBL" id="KKN28445.1"/>
    </source>
</evidence>
<accession>A0A0F9P9E3</accession>
<dbReference type="EMBL" id="LAZR01002562">
    <property type="protein sequence ID" value="KKN28445.1"/>
    <property type="molecule type" value="Genomic_DNA"/>
</dbReference>
<protein>
    <submittedName>
        <fullName evidence="1">Uncharacterized protein</fullName>
    </submittedName>
</protein>
<proteinExistence type="predicted"/>
<feature type="non-terminal residue" evidence="1">
    <location>
        <position position="180"/>
    </location>
</feature>
<sequence length="180" mass="19840">MESNGNGNGSSNRHLLEKLSRYSIGEEIPGEDIPPPTPDNECSCAYSAMLLADNWTAALHLLGTNPTQGITEYPKFARQIGYFANQVDQKCGITHDNISGDPLPQGLIYNVHSMGDNPEDFLKRSIDRNTPAGQNALELSEEEVDIKKFTEEEIEDIMILSSKINQEGLEEINSSFAPNV</sequence>
<dbReference type="AlphaFoldDB" id="A0A0F9P9E3"/>
<name>A0A0F9P9E3_9ZZZZ</name>
<comment type="caution">
    <text evidence="1">The sequence shown here is derived from an EMBL/GenBank/DDBJ whole genome shotgun (WGS) entry which is preliminary data.</text>
</comment>
<reference evidence="1" key="1">
    <citation type="journal article" date="2015" name="Nature">
        <title>Complex archaea that bridge the gap between prokaryotes and eukaryotes.</title>
        <authorList>
            <person name="Spang A."/>
            <person name="Saw J.H."/>
            <person name="Jorgensen S.L."/>
            <person name="Zaremba-Niedzwiedzka K."/>
            <person name="Martijn J."/>
            <person name="Lind A.E."/>
            <person name="van Eijk R."/>
            <person name="Schleper C."/>
            <person name="Guy L."/>
            <person name="Ettema T.J."/>
        </authorList>
    </citation>
    <scope>NUCLEOTIDE SEQUENCE</scope>
</reference>
<organism evidence="1">
    <name type="scientific">marine sediment metagenome</name>
    <dbReference type="NCBI Taxonomy" id="412755"/>
    <lineage>
        <taxon>unclassified sequences</taxon>
        <taxon>metagenomes</taxon>
        <taxon>ecological metagenomes</taxon>
    </lineage>
</organism>
<gene>
    <name evidence="1" type="ORF">LCGC14_0854130</name>
</gene>